<evidence type="ECO:0000313" key="3">
    <source>
        <dbReference type="Proteomes" id="UP000195521"/>
    </source>
</evidence>
<reference evidence="3" key="1">
    <citation type="submission" date="2017-04" db="EMBL/GenBank/DDBJ databases">
        <title>Plasmodium gonderi genome.</title>
        <authorList>
            <person name="Arisue N."/>
            <person name="Honma H."/>
            <person name="Kawai S."/>
            <person name="Tougan T."/>
            <person name="Tanabe K."/>
            <person name="Horii T."/>
        </authorList>
    </citation>
    <scope>NUCLEOTIDE SEQUENCE [LARGE SCALE GENOMIC DNA]</scope>
    <source>
        <strain evidence="3">ATCC 30045</strain>
    </source>
</reference>
<dbReference type="Proteomes" id="UP000195521">
    <property type="component" value="Unassembled WGS sequence"/>
</dbReference>
<sequence length="350" mass="41446">MRYIEILHYRLYVTLVSHISTTFTQKEHLSKSFYMNSHNYSVYQSSHESKCLFPIIDIIGIFPKCIKEFNASKGIIDKNYFNNTYYNVCFTDVKNILQPNDNNFLYTCMVLSQYLESIKYKSDDSEKTQSCIYFNYMLKNEIEKYKISCNGEKECYLKMISVTDSNNTSIKVPEICKQHVVNLDDLTFYVLDKLNDIYIYFDNFKTENSQCSLGIKCFNTYKSLLEICHRSNNHSLCKFLQNFQGEYNEYMKNKNTCERVPQILYSYYGVNINKFYLISLIITLTISLIAFFMYKYAPCGSYLIQIRRKLKKRCNKESNDNFKIKLPPEPTCDEFINKRPKISYNSVLDS</sequence>
<dbReference type="EMBL" id="BDQF01000041">
    <property type="protein sequence ID" value="GAW83956.1"/>
    <property type="molecule type" value="Genomic_DNA"/>
</dbReference>
<dbReference type="GeneID" id="39744764"/>
<dbReference type="AlphaFoldDB" id="A0A1Y1JMY8"/>
<keyword evidence="1" id="KW-0472">Membrane</keyword>
<keyword evidence="3" id="KW-1185">Reference proteome</keyword>
<proteinExistence type="predicted"/>
<keyword evidence="1" id="KW-1133">Transmembrane helix</keyword>
<keyword evidence="1" id="KW-0812">Transmembrane</keyword>
<feature type="transmembrane region" description="Helical" evidence="1">
    <location>
        <begin position="275"/>
        <end position="297"/>
    </location>
</feature>
<evidence type="ECO:0000256" key="1">
    <source>
        <dbReference type="SAM" id="Phobius"/>
    </source>
</evidence>
<gene>
    <name evidence="2" type="ORF">PGO_000290</name>
</gene>
<dbReference type="RefSeq" id="XP_028546545.1">
    <property type="nucleotide sequence ID" value="XM_028690744.1"/>
</dbReference>
<name>A0A1Y1JMY8_PLAGO</name>
<comment type="caution">
    <text evidence="2">The sequence shown here is derived from an EMBL/GenBank/DDBJ whole genome shotgun (WGS) entry which is preliminary data.</text>
</comment>
<organism evidence="2 3">
    <name type="scientific">Plasmodium gonderi</name>
    <dbReference type="NCBI Taxonomy" id="77519"/>
    <lineage>
        <taxon>Eukaryota</taxon>
        <taxon>Sar</taxon>
        <taxon>Alveolata</taxon>
        <taxon>Apicomplexa</taxon>
        <taxon>Aconoidasida</taxon>
        <taxon>Haemosporida</taxon>
        <taxon>Plasmodiidae</taxon>
        <taxon>Plasmodium</taxon>
        <taxon>Plasmodium (Plasmodium)</taxon>
    </lineage>
</organism>
<protein>
    <submittedName>
        <fullName evidence="2">Variable surface protein</fullName>
    </submittedName>
</protein>
<evidence type="ECO:0000313" key="2">
    <source>
        <dbReference type="EMBL" id="GAW83956.1"/>
    </source>
</evidence>
<accession>A0A1Y1JMY8</accession>
<dbReference type="OrthoDB" id="381216at2759"/>